<evidence type="ECO:0000256" key="1">
    <source>
        <dbReference type="SAM" id="MobiDB-lite"/>
    </source>
</evidence>
<feature type="region of interest" description="Disordered" evidence="1">
    <location>
        <begin position="1"/>
        <end position="79"/>
    </location>
</feature>
<feature type="compositionally biased region" description="Basic and acidic residues" evidence="1">
    <location>
        <begin position="274"/>
        <end position="290"/>
    </location>
</feature>
<organism evidence="2 3">
    <name type="scientific">Armillaria ostoyae</name>
    <name type="common">Armillaria root rot fungus</name>
    <dbReference type="NCBI Taxonomy" id="47428"/>
    <lineage>
        <taxon>Eukaryota</taxon>
        <taxon>Fungi</taxon>
        <taxon>Dikarya</taxon>
        <taxon>Basidiomycota</taxon>
        <taxon>Agaricomycotina</taxon>
        <taxon>Agaricomycetes</taxon>
        <taxon>Agaricomycetidae</taxon>
        <taxon>Agaricales</taxon>
        <taxon>Marasmiineae</taxon>
        <taxon>Physalacriaceae</taxon>
        <taxon>Armillaria</taxon>
    </lineage>
</organism>
<sequence length="458" mass="51065">MSLNQSVPALEAQPHHPVPSPSPTGRQPTPSTSMDLILSGTNSRPSTFSSSALTGPPPGSYVDATSSNDTNSAGRDELPWAGTSQWNEEIHFQHWDAMPPSLPKFSTTETETTTAPPLGIYSRGGDQQDPPTTSSGWSSPYLSWLLDNERRMPPTSNQFDEFNMDEETFGGYTTNVYGDHGGYTPAPQRPNYPFPLPDAPPTIRQHGQYHGPRTSRLYAGTNDGAGGSNDNPPTDPPQPSNEECLLQAKKLLAIKDRQLTKLRLKLAEQEAERDAHAELHRLSEKGKQPDRPPPPRPKLATTPQQTNRLVWQAPNPYPAPVGEAPDEVPWLGVKPLMVKAPLPFEGKYDDVDRFIGDFSHLEGTAKDWWVHAHQDFWYHNPDDAEPERFRFPSWREFISLLSTQFHDTASEEVHEKRMFDLRMGKGPALAYFQELEMEAKKANQCGDDQARGLMVKAV</sequence>
<keyword evidence="3" id="KW-1185">Reference proteome</keyword>
<evidence type="ECO:0000313" key="3">
    <source>
        <dbReference type="Proteomes" id="UP000219338"/>
    </source>
</evidence>
<feature type="region of interest" description="Disordered" evidence="1">
    <location>
        <begin position="173"/>
        <end position="241"/>
    </location>
</feature>
<feature type="compositionally biased region" description="Pro residues" evidence="1">
    <location>
        <begin position="187"/>
        <end position="200"/>
    </location>
</feature>
<dbReference type="STRING" id="47428.A0A284QLM6"/>
<reference evidence="3" key="1">
    <citation type="journal article" date="2017" name="Nat. Ecol. Evol.">
        <title>Genome expansion and lineage-specific genetic innovations in the forest pathogenic fungi Armillaria.</title>
        <authorList>
            <person name="Sipos G."/>
            <person name="Prasanna A.N."/>
            <person name="Walter M.C."/>
            <person name="O'Connor E."/>
            <person name="Balint B."/>
            <person name="Krizsan K."/>
            <person name="Kiss B."/>
            <person name="Hess J."/>
            <person name="Varga T."/>
            <person name="Slot J."/>
            <person name="Riley R."/>
            <person name="Boka B."/>
            <person name="Rigling D."/>
            <person name="Barry K."/>
            <person name="Lee J."/>
            <person name="Mihaltcheva S."/>
            <person name="LaButti K."/>
            <person name="Lipzen A."/>
            <person name="Waldron R."/>
            <person name="Moloney N.M."/>
            <person name="Sperisen C."/>
            <person name="Kredics L."/>
            <person name="Vagvoelgyi C."/>
            <person name="Patrignani A."/>
            <person name="Fitzpatrick D."/>
            <person name="Nagy I."/>
            <person name="Doyle S."/>
            <person name="Anderson J.B."/>
            <person name="Grigoriev I.V."/>
            <person name="Gueldener U."/>
            <person name="Muensterkoetter M."/>
            <person name="Nagy L.G."/>
        </authorList>
    </citation>
    <scope>NUCLEOTIDE SEQUENCE [LARGE SCALE GENOMIC DNA]</scope>
    <source>
        <strain evidence="3">C18/9</strain>
    </source>
</reference>
<name>A0A284QLM6_ARMOS</name>
<proteinExistence type="predicted"/>
<accession>A0A284QLM6</accession>
<gene>
    <name evidence="2" type="ORF">ARMOST_00582</name>
</gene>
<feature type="region of interest" description="Disordered" evidence="1">
    <location>
        <begin position="274"/>
        <end position="308"/>
    </location>
</feature>
<feature type="region of interest" description="Disordered" evidence="1">
    <location>
        <begin position="103"/>
        <end position="138"/>
    </location>
</feature>
<feature type="compositionally biased region" description="Polar residues" evidence="1">
    <location>
        <begin position="23"/>
        <end position="53"/>
    </location>
</feature>
<feature type="compositionally biased region" description="Polar residues" evidence="1">
    <location>
        <begin position="63"/>
        <end position="73"/>
    </location>
</feature>
<feature type="compositionally biased region" description="Polar residues" evidence="1">
    <location>
        <begin position="129"/>
        <end position="138"/>
    </location>
</feature>
<evidence type="ECO:0008006" key="4">
    <source>
        <dbReference type="Google" id="ProtNLM"/>
    </source>
</evidence>
<evidence type="ECO:0000313" key="2">
    <source>
        <dbReference type="EMBL" id="SJK97330.1"/>
    </source>
</evidence>
<dbReference type="AlphaFoldDB" id="A0A284QLM6"/>
<dbReference type="Proteomes" id="UP000219338">
    <property type="component" value="Unassembled WGS sequence"/>
</dbReference>
<dbReference type="EMBL" id="FUEG01000001">
    <property type="protein sequence ID" value="SJK97330.1"/>
    <property type="molecule type" value="Genomic_DNA"/>
</dbReference>
<protein>
    <recommendedName>
        <fullName evidence="4">Retrotransposon gag domain-containing protein</fullName>
    </recommendedName>
</protein>